<sequence>MMREQIDCHKNSSSHSAGPEKATGAAARDEQRHI</sequence>
<feature type="compositionally biased region" description="Basic and acidic residues" evidence="1">
    <location>
        <begin position="1"/>
        <end position="10"/>
    </location>
</feature>
<proteinExistence type="predicted"/>
<organism evidence="2">
    <name type="scientific">Arundo donax</name>
    <name type="common">Giant reed</name>
    <name type="synonym">Donax arundinaceus</name>
    <dbReference type="NCBI Taxonomy" id="35708"/>
    <lineage>
        <taxon>Eukaryota</taxon>
        <taxon>Viridiplantae</taxon>
        <taxon>Streptophyta</taxon>
        <taxon>Embryophyta</taxon>
        <taxon>Tracheophyta</taxon>
        <taxon>Spermatophyta</taxon>
        <taxon>Magnoliopsida</taxon>
        <taxon>Liliopsida</taxon>
        <taxon>Poales</taxon>
        <taxon>Poaceae</taxon>
        <taxon>PACMAD clade</taxon>
        <taxon>Arundinoideae</taxon>
        <taxon>Arundineae</taxon>
        <taxon>Arundo</taxon>
    </lineage>
</organism>
<evidence type="ECO:0000313" key="2">
    <source>
        <dbReference type="EMBL" id="JAD50954.1"/>
    </source>
</evidence>
<reference evidence="2" key="2">
    <citation type="journal article" date="2015" name="Data Brief">
        <title>Shoot transcriptome of the giant reed, Arundo donax.</title>
        <authorList>
            <person name="Barrero R.A."/>
            <person name="Guerrero F.D."/>
            <person name="Moolhuijzen P."/>
            <person name="Goolsby J.A."/>
            <person name="Tidwell J."/>
            <person name="Bellgard S.E."/>
            <person name="Bellgard M.I."/>
        </authorList>
    </citation>
    <scope>NUCLEOTIDE SEQUENCE</scope>
    <source>
        <tissue evidence="2">Shoot tissue taken approximately 20 cm above the soil surface</tissue>
    </source>
</reference>
<name>A0A0A9AGZ1_ARUDO</name>
<protein>
    <submittedName>
        <fullName evidence="2">Uncharacterized protein</fullName>
    </submittedName>
</protein>
<feature type="region of interest" description="Disordered" evidence="1">
    <location>
        <begin position="1"/>
        <end position="34"/>
    </location>
</feature>
<reference evidence="2" key="1">
    <citation type="submission" date="2014-09" db="EMBL/GenBank/DDBJ databases">
        <authorList>
            <person name="Magalhaes I.L.F."/>
            <person name="Oliveira U."/>
            <person name="Santos F.R."/>
            <person name="Vidigal T.H.D.A."/>
            <person name="Brescovit A.D."/>
            <person name="Santos A.J."/>
        </authorList>
    </citation>
    <scope>NUCLEOTIDE SEQUENCE</scope>
    <source>
        <tissue evidence="2">Shoot tissue taken approximately 20 cm above the soil surface</tissue>
    </source>
</reference>
<evidence type="ECO:0000256" key="1">
    <source>
        <dbReference type="SAM" id="MobiDB-lite"/>
    </source>
</evidence>
<dbReference type="EMBL" id="GBRH01246941">
    <property type="protein sequence ID" value="JAD50954.1"/>
    <property type="molecule type" value="Transcribed_RNA"/>
</dbReference>
<accession>A0A0A9AGZ1</accession>
<dbReference type="AlphaFoldDB" id="A0A0A9AGZ1"/>